<dbReference type="OrthoDB" id="408912at2759"/>
<feature type="compositionally biased region" description="Low complexity" evidence="1">
    <location>
        <begin position="482"/>
        <end position="491"/>
    </location>
</feature>
<protein>
    <recommendedName>
        <fullName evidence="4">Sulfotransferase domain-containing protein</fullName>
    </recommendedName>
</protein>
<feature type="region of interest" description="Disordered" evidence="1">
    <location>
        <begin position="371"/>
        <end position="394"/>
    </location>
</feature>
<evidence type="ECO:0008006" key="4">
    <source>
        <dbReference type="Google" id="ProtNLM"/>
    </source>
</evidence>
<dbReference type="GO" id="GO:0004402">
    <property type="term" value="F:histone acetyltransferase activity"/>
    <property type="evidence" value="ECO:0007669"/>
    <property type="project" value="TreeGrafter"/>
</dbReference>
<dbReference type="Proteomes" id="UP000095751">
    <property type="component" value="Unassembled WGS sequence"/>
</dbReference>
<dbReference type="KEGG" id="fcy:FRACYDRAFT_244830"/>
<name>A0A1E7F0P6_9STRA</name>
<dbReference type="PANTHER" id="PTHR20916">
    <property type="entry name" value="CYSTEINE AND GLYCINE-RICH PROTEIN 2 BINDING PROTEIN"/>
    <property type="match status" value="1"/>
</dbReference>
<dbReference type="InterPro" id="IPR005331">
    <property type="entry name" value="Sulfotransferase"/>
</dbReference>
<dbReference type="AlphaFoldDB" id="A0A1E7F0P6"/>
<dbReference type="InParanoid" id="A0A1E7F0P6"/>
<dbReference type="EMBL" id="KV784366">
    <property type="protein sequence ID" value="OEU11707.1"/>
    <property type="molecule type" value="Genomic_DNA"/>
</dbReference>
<dbReference type="Pfam" id="PF03567">
    <property type="entry name" value="Sulfotransfer_2"/>
    <property type="match status" value="1"/>
</dbReference>
<accession>A0A1E7F0P6</accession>
<keyword evidence="3" id="KW-1185">Reference proteome</keyword>
<proteinExistence type="predicted"/>
<dbReference type="GO" id="GO:0008146">
    <property type="term" value="F:sulfotransferase activity"/>
    <property type="evidence" value="ECO:0007669"/>
    <property type="project" value="InterPro"/>
</dbReference>
<evidence type="ECO:0000256" key="1">
    <source>
        <dbReference type="SAM" id="MobiDB-lite"/>
    </source>
</evidence>
<reference evidence="2 3" key="1">
    <citation type="submission" date="2016-09" db="EMBL/GenBank/DDBJ databases">
        <title>Extensive genetic diversity and differential bi-allelic expression allows diatom success in the polar Southern Ocean.</title>
        <authorList>
            <consortium name="DOE Joint Genome Institute"/>
            <person name="Mock T."/>
            <person name="Otillar R.P."/>
            <person name="Strauss J."/>
            <person name="Dupont C."/>
            <person name="Frickenhaus S."/>
            <person name="Maumus F."/>
            <person name="Mcmullan M."/>
            <person name="Sanges R."/>
            <person name="Schmutz J."/>
            <person name="Toseland A."/>
            <person name="Valas R."/>
            <person name="Veluchamy A."/>
            <person name="Ward B.J."/>
            <person name="Allen A."/>
            <person name="Barry K."/>
            <person name="Falciatore A."/>
            <person name="Ferrante M."/>
            <person name="Fortunato A.E."/>
            <person name="Gloeckner G."/>
            <person name="Gruber A."/>
            <person name="Hipkin R."/>
            <person name="Janech M."/>
            <person name="Kroth P."/>
            <person name="Leese F."/>
            <person name="Lindquist E."/>
            <person name="Lyon B.R."/>
            <person name="Martin J."/>
            <person name="Mayer C."/>
            <person name="Parker M."/>
            <person name="Quesneville H."/>
            <person name="Raymond J."/>
            <person name="Uhlig C."/>
            <person name="Valentin K.U."/>
            <person name="Worden A.Z."/>
            <person name="Armbrust E.V."/>
            <person name="Bowler C."/>
            <person name="Green B."/>
            <person name="Moulton V."/>
            <person name="Van Oosterhout C."/>
            <person name="Grigoriev I."/>
        </authorList>
    </citation>
    <scope>NUCLEOTIDE SEQUENCE [LARGE SCALE GENOMIC DNA]</scope>
    <source>
        <strain evidence="2 3">CCMP1102</strain>
    </source>
</reference>
<dbReference type="PROSITE" id="PS51257">
    <property type="entry name" value="PROKAR_LIPOPROTEIN"/>
    <property type="match status" value="1"/>
</dbReference>
<gene>
    <name evidence="2" type="ORF">FRACYDRAFT_244830</name>
</gene>
<feature type="compositionally biased region" description="Low complexity" evidence="1">
    <location>
        <begin position="16"/>
        <end position="40"/>
    </location>
</feature>
<feature type="compositionally biased region" description="Low complexity" evidence="1">
    <location>
        <begin position="214"/>
        <end position="242"/>
    </location>
</feature>
<feature type="region of interest" description="Disordered" evidence="1">
    <location>
        <begin position="480"/>
        <end position="510"/>
    </location>
</feature>
<feature type="compositionally biased region" description="Basic residues" evidence="1">
    <location>
        <begin position="492"/>
        <end position="501"/>
    </location>
</feature>
<feature type="region of interest" description="Disordered" evidence="1">
    <location>
        <begin position="211"/>
        <end position="245"/>
    </location>
</feature>
<evidence type="ECO:0000313" key="3">
    <source>
        <dbReference type="Proteomes" id="UP000095751"/>
    </source>
</evidence>
<feature type="region of interest" description="Disordered" evidence="1">
    <location>
        <begin position="1"/>
        <end position="40"/>
    </location>
</feature>
<organism evidence="2 3">
    <name type="scientific">Fragilariopsis cylindrus CCMP1102</name>
    <dbReference type="NCBI Taxonomy" id="635003"/>
    <lineage>
        <taxon>Eukaryota</taxon>
        <taxon>Sar</taxon>
        <taxon>Stramenopiles</taxon>
        <taxon>Ochrophyta</taxon>
        <taxon>Bacillariophyta</taxon>
        <taxon>Bacillariophyceae</taxon>
        <taxon>Bacillariophycidae</taxon>
        <taxon>Bacillariales</taxon>
        <taxon>Bacillariaceae</taxon>
        <taxon>Fragilariopsis</taxon>
    </lineage>
</organism>
<dbReference type="PANTHER" id="PTHR20916:SF26">
    <property type="entry name" value="CYSTEINE-RICH PROTEIN 2-BINDING PROTEIN"/>
    <property type="match status" value="1"/>
</dbReference>
<sequence>MISRNVVHHRDNQTMSSSNSSSSSSCSSRPTIGIATTPTTPTTVTAAFKNNNNNDDDNDNRISTRFLYFNSTTDKSKYNPYGNMVAERMNHNMNNNNKNKNNNANRTIGQKIIERSYYHSSGYHDLVTEFCPPPPPSSSLPVQGVQQQQPSPSTIRQDFILNCLQKAKVEGNTPSTSFFKKWPWWFRTLLRDTVPRETGLGEPWHILQFTNVGSSSNSSTTRSDSNSNRSNSNSNSNFNSYSNDDDNNNPRLQLCVYEKGGTKNWKRLQCAHNHNYDTNQTNNIDYNQCYQKQPPYDEQLLKLKSESKSMINIKDAAADGGGGGRIKSDKVVFLRDPLDRFLSGFLDKCVRRHDKGVDHCEPITIFSPSATTTTTTQSTTTGDDNTNTTPSINNNDIISPIDTMLWDNQRKFQAYVDTFPLKWNMHFFPQSFYCGGLYRTIQDYDFIGTMTGNKFYDDLNRLQNKYPGLSKHGMDDIFHHLNSNSNSNNNSRKSKNNKKNKNGNENNNIGIETGAAGKVLEYYTPHTVKRVLEYYAIDYIMLNLNIPKWAEEMLHLEETEEYYYHNMK</sequence>
<dbReference type="GO" id="GO:0016020">
    <property type="term" value="C:membrane"/>
    <property type="evidence" value="ECO:0007669"/>
    <property type="project" value="InterPro"/>
</dbReference>
<evidence type="ECO:0000313" key="2">
    <source>
        <dbReference type="EMBL" id="OEU11707.1"/>
    </source>
</evidence>